<feature type="signal peptide" evidence="2">
    <location>
        <begin position="1"/>
        <end position="21"/>
    </location>
</feature>
<dbReference type="SMART" id="SM00499">
    <property type="entry name" value="AAI"/>
    <property type="match status" value="1"/>
</dbReference>
<evidence type="ECO:0000313" key="4">
    <source>
        <dbReference type="EMBL" id="MCD7447589.1"/>
    </source>
</evidence>
<dbReference type="PANTHER" id="PTHR35496">
    <property type="entry name" value="2S SEED STORAGE PROTEIN 1-RELATED"/>
    <property type="match status" value="1"/>
</dbReference>
<dbReference type="PRINTS" id="PR00496">
    <property type="entry name" value="NAPIN"/>
</dbReference>
<evidence type="ECO:0000256" key="1">
    <source>
        <dbReference type="ARBA" id="ARBA00008262"/>
    </source>
</evidence>
<dbReference type="PANTHER" id="PTHR35496:SF7">
    <property type="entry name" value="2S SULFUR-RICH SEED STORAGE PROTEIN 2-LIKE"/>
    <property type="match status" value="1"/>
</dbReference>
<accession>A0ABS8RL88</accession>
<organism evidence="4 5">
    <name type="scientific">Datura stramonium</name>
    <name type="common">Jimsonweed</name>
    <name type="synonym">Common thornapple</name>
    <dbReference type="NCBI Taxonomy" id="4076"/>
    <lineage>
        <taxon>Eukaryota</taxon>
        <taxon>Viridiplantae</taxon>
        <taxon>Streptophyta</taxon>
        <taxon>Embryophyta</taxon>
        <taxon>Tracheophyta</taxon>
        <taxon>Spermatophyta</taxon>
        <taxon>Magnoliopsida</taxon>
        <taxon>eudicotyledons</taxon>
        <taxon>Gunneridae</taxon>
        <taxon>Pentapetalae</taxon>
        <taxon>asterids</taxon>
        <taxon>lamiids</taxon>
        <taxon>Solanales</taxon>
        <taxon>Solanaceae</taxon>
        <taxon>Solanoideae</taxon>
        <taxon>Datureae</taxon>
        <taxon>Datura</taxon>
    </lineage>
</organism>
<dbReference type="SUPFAM" id="SSF47699">
    <property type="entry name" value="Bifunctional inhibitor/lipid-transfer protein/seed storage 2S albumin"/>
    <property type="match status" value="1"/>
</dbReference>
<keyword evidence="5" id="KW-1185">Reference proteome</keyword>
<evidence type="ECO:0000256" key="2">
    <source>
        <dbReference type="SAM" id="SignalP"/>
    </source>
</evidence>
<proteinExistence type="inferred from homology"/>
<comment type="caution">
    <text evidence="4">The sequence shown here is derived from an EMBL/GenBank/DDBJ whole genome shotgun (WGS) entry which is preliminary data.</text>
</comment>
<gene>
    <name evidence="4" type="ORF">HAX54_032207</name>
</gene>
<dbReference type="InterPro" id="IPR036312">
    <property type="entry name" value="Bifun_inhib/LTP/seed_sf"/>
</dbReference>
<feature type="domain" description="Bifunctional inhibitor/plant lipid transfer protein/seed storage helical" evidence="3">
    <location>
        <begin position="40"/>
        <end position="141"/>
    </location>
</feature>
<evidence type="ECO:0000313" key="5">
    <source>
        <dbReference type="Proteomes" id="UP000823775"/>
    </source>
</evidence>
<reference evidence="4 5" key="1">
    <citation type="journal article" date="2021" name="BMC Genomics">
        <title>Datura genome reveals duplications of psychoactive alkaloid biosynthetic genes and high mutation rate following tissue culture.</title>
        <authorList>
            <person name="Rajewski A."/>
            <person name="Carter-House D."/>
            <person name="Stajich J."/>
            <person name="Litt A."/>
        </authorList>
    </citation>
    <scope>NUCLEOTIDE SEQUENCE [LARGE SCALE GENOMIC DNA]</scope>
    <source>
        <strain evidence="4">AR-01</strain>
    </source>
</reference>
<feature type="chain" id="PRO_5045050939" description="Bifunctional inhibitor/plant lipid transfer protein/seed storage helical domain-containing protein" evidence="2">
    <location>
        <begin position="22"/>
        <end position="149"/>
    </location>
</feature>
<keyword evidence="2" id="KW-0732">Signal</keyword>
<protein>
    <recommendedName>
        <fullName evidence="3">Bifunctional inhibitor/plant lipid transfer protein/seed storage helical domain-containing protein</fullName>
    </recommendedName>
</protein>
<dbReference type="InterPro" id="IPR000617">
    <property type="entry name" value="Napin/2SS/CON"/>
</dbReference>
<dbReference type="Pfam" id="PF00234">
    <property type="entry name" value="Tryp_alpha_amyl"/>
    <property type="match status" value="1"/>
</dbReference>
<dbReference type="EMBL" id="JACEIK010000041">
    <property type="protein sequence ID" value="MCD7447589.1"/>
    <property type="molecule type" value="Genomic_DNA"/>
</dbReference>
<dbReference type="Gene3D" id="1.10.110.10">
    <property type="entry name" value="Plant lipid-transfer and hydrophobic proteins"/>
    <property type="match status" value="1"/>
</dbReference>
<name>A0ABS8RL88_DATST</name>
<sequence>MAKVIMFGAICLAILFMSVTATVTIGGVENPIREQISQRCQQQIQRAQNLRSCDEYLRQSTKFTEEEEILMDQQTGDWRQSFPRCCEQLEQIEEEQCRCEGITQVMQQEQQRGELQGRERREVLKTAQSLPGLCRLSPHQCDIPTRSLF</sequence>
<dbReference type="InterPro" id="IPR016140">
    <property type="entry name" value="Bifunc_inhib/LTP/seed_store"/>
</dbReference>
<dbReference type="Proteomes" id="UP000823775">
    <property type="component" value="Unassembled WGS sequence"/>
</dbReference>
<evidence type="ECO:0000259" key="3">
    <source>
        <dbReference type="SMART" id="SM00499"/>
    </source>
</evidence>
<comment type="similarity">
    <text evidence="1">Belongs to the 2S seed storage albumins family.</text>
</comment>